<protein>
    <submittedName>
        <fullName evidence="2">Uncharacterized protein</fullName>
    </submittedName>
</protein>
<proteinExistence type="predicted"/>
<keyword evidence="1" id="KW-1133">Transmembrane helix</keyword>
<keyword evidence="3" id="KW-1185">Reference proteome</keyword>
<keyword evidence="1" id="KW-0472">Membrane</keyword>
<keyword evidence="1" id="KW-0812">Transmembrane</keyword>
<evidence type="ECO:0000313" key="3">
    <source>
        <dbReference type="Proteomes" id="UP001386955"/>
    </source>
</evidence>
<reference evidence="2 3" key="1">
    <citation type="submission" date="2024-01" db="EMBL/GenBank/DDBJ databases">
        <title>The genomes of 5 underutilized Papilionoideae crops provide insights into root nodulation and disease resistanc.</title>
        <authorList>
            <person name="Jiang F."/>
        </authorList>
    </citation>
    <scope>NUCLEOTIDE SEQUENCE [LARGE SCALE GENOMIC DNA]</scope>
    <source>
        <strain evidence="2">DUOXIRENSHENG_FW03</strain>
        <tissue evidence="2">Leaves</tissue>
    </source>
</reference>
<dbReference type="EMBL" id="JAYMYS010000001">
    <property type="protein sequence ID" value="KAK7410390.1"/>
    <property type="molecule type" value="Genomic_DNA"/>
</dbReference>
<evidence type="ECO:0000256" key="1">
    <source>
        <dbReference type="SAM" id="Phobius"/>
    </source>
</evidence>
<evidence type="ECO:0000313" key="2">
    <source>
        <dbReference type="EMBL" id="KAK7410390.1"/>
    </source>
</evidence>
<organism evidence="2 3">
    <name type="scientific">Psophocarpus tetragonolobus</name>
    <name type="common">Winged bean</name>
    <name type="synonym">Dolichos tetragonolobus</name>
    <dbReference type="NCBI Taxonomy" id="3891"/>
    <lineage>
        <taxon>Eukaryota</taxon>
        <taxon>Viridiplantae</taxon>
        <taxon>Streptophyta</taxon>
        <taxon>Embryophyta</taxon>
        <taxon>Tracheophyta</taxon>
        <taxon>Spermatophyta</taxon>
        <taxon>Magnoliopsida</taxon>
        <taxon>eudicotyledons</taxon>
        <taxon>Gunneridae</taxon>
        <taxon>Pentapetalae</taxon>
        <taxon>rosids</taxon>
        <taxon>fabids</taxon>
        <taxon>Fabales</taxon>
        <taxon>Fabaceae</taxon>
        <taxon>Papilionoideae</taxon>
        <taxon>50 kb inversion clade</taxon>
        <taxon>NPAAA clade</taxon>
        <taxon>indigoferoid/millettioid clade</taxon>
        <taxon>Phaseoleae</taxon>
        <taxon>Psophocarpus</taxon>
    </lineage>
</organism>
<sequence length="67" mass="7831">MRHQDLSMVPSQFFQNLKFLQIIATEYCFRNLHNQLFAMATKNSFINTMVKLCCVYLILPYVSIGVP</sequence>
<comment type="caution">
    <text evidence="2">The sequence shown here is derived from an EMBL/GenBank/DDBJ whole genome shotgun (WGS) entry which is preliminary data.</text>
</comment>
<dbReference type="AlphaFoldDB" id="A0AAN9TA51"/>
<gene>
    <name evidence="2" type="ORF">VNO78_01132</name>
</gene>
<dbReference type="Proteomes" id="UP001386955">
    <property type="component" value="Unassembled WGS sequence"/>
</dbReference>
<accession>A0AAN9TA51</accession>
<name>A0AAN9TA51_PSOTE</name>
<feature type="transmembrane region" description="Helical" evidence="1">
    <location>
        <begin position="45"/>
        <end position="64"/>
    </location>
</feature>